<feature type="non-terminal residue" evidence="1">
    <location>
        <position position="36"/>
    </location>
</feature>
<dbReference type="AlphaFoldDB" id="X1TVN7"/>
<name>X1TVN7_9ZZZZ</name>
<comment type="caution">
    <text evidence="1">The sequence shown here is derived from an EMBL/GenBank/DDBJ whole genome shotgun (WGS) entry which is preliminary data.</text>
</comment>
<protein>
    <submittedName>
        <fullName evidence="1">Uncharacterized protein</fullName>
    </submittedName>
</protein>
<proteinExistence type="predicted"/>
<organism evidence="1">
    <name type="scientific">marine sediment metagenome</name>
    <dbReference type="NCBI Taxonomy" id="412755"/>
    <lineage>
        <taxon>unclassified sequences</taxon>
        <taxon>metagenomes</taxon>
        <taxon>ecological metagenomes</taxon>
    </lineage>
</organism>
<accession>X1TVN7</accession>
<gene>
    <name evidence="1" type="ORF">S12H4_19470</name>
</gene>
<dbReference type="EMBL" id="BARW01009742">
    <property type="protein sequence ID" value="GAI84089.1"/>
    <property type="molecule type" value="Genomic_DNA"/>
</dbReference>
<reference evidence="1" key="1">
    <citation type="journal article" date="2014" name="Front. Microbiol.">
        <title>High frequency of phylogenetically diverse reductive dehalogenase-homologous genes in deep subseafloor sedimentary metagenomes.</title>
        <authorList>
            <person name="Kawai M."/>
            <person name="Futagami T."/>
            <person name="Toyoda A."/>
            <person name="Takaki Y."/>
            <person name="Nishi S."/>
            <person name="Hori S."/>
            <person name="Arai W."/>
            <person name="Tsubouchi T."/>
            <person name="Morono Y."/>
            <person name="Uchiyama I."/>
            <person name="Ito T."/>
            <person name="Fujiyama A."/>
            <person name="Inagaki F."/>
            <person name="Takami H."/>
        </authorList>
    </citation>
    <scope>NUCLEOTIDE SEQUENCE</scope>
    <source>
        <strain evidence="1">Expedition CK06-06</strain>
    </source>
</reference>
<sequence>MTDEMTDEQLERRDFVDNSIFSLVKELNPTMRSISW</sequence>
<evidence type="ECO:0000313" key="1">
    <source>
        <dbReference type="EMBL" id="GAI84089.1"/>
    </source>
</evidence>